<gene>
    <name evidence="1" type="ORF">NIES80_15840</name>
</gene>
<dbReference type="EMBL" id="BJCF01000013">
    <property type="protein sequence ID" value="GCL41885.1"/>
    <property type="molecule type" value="Genomic_DNA"/>
</dbReference>
<dbReference type="AlphaFoldDB" id="A0A480A9X5"/>
<name>A0A480A9X5_9CYAN</name>
<accession>A0A480A9X5</accession>
<protein>
    <submittedName>
        <fullName evidence="1">Uncharacterized protein</fullName>
    </submittedName>
</protein>
<evidence type="ECO:0000313" key="1">
    <source>
        <dbReference type="EMBL" id="GCL41885.1"/>
    </source>
</evidence>
<proteinExistence type="predicted"/>
<dbReference type="Proteomes" id="UP000299367">
    <property type="component" value="Unassembled WGS sequence"/>
</dbReference>
<sequence length="69" mass="7544">MSVNKIESELIVELSKQEQQLLSGGASEKGVLEAKGDFVYGRQKFPATITVKVKNLPEITQNLPADEPT</sequence>
<reference evidence="2" key="1">
    <citation type="submission" date="2019-02" db="EMBL/GenBank/DDBJ databases">
        <title>Draft genome sequence of Dolichospermum planctonicum NIES-80.</title>
        <authorList>
            <person name="Yamaguchi H."/>
            <person name="Suzuki S."/>
            <person name="Kawachi M."/>
        </authorList>
    </citation>
    <scope>NUCLEOTIDE SEQUENCE [LARGE SCALE GENOMIC DNA]</scope>
    <source>
        <strain evidence="2">NIES-80</strain>
    </source>
</reference>
<organism evidence="1 2">
    <name type="scientific">Dolichospermum planctonicum</name>
    <dbReference type="NCBI Taxonomy" id="136072"/>
    <lineage>
        <taxon>Bacteria</taxon>
        <taxon>Bacillati</taxon>
        <taxon>Cyanobacteriota</taxon>
        <taxon>Cyanophyceae</taxon>
        <taxon>Nostocales</taxon>
        <taxon>Aphanizomenonaceae</taxon>
        <taxon>Dolichospermum</taxon>
    </lineage>
</organism>
<evidence type="ECO:0000313" key="2">
    <source>
        <dbReference type="Proteomes" id="UP000299367"/>
    </source>
</evidence>
<comment type="caution">
    <text evidence="1">The sequence shown here is derived from an EMBL/GenBank/DDBJ whole genome shotgun (WGS) entry which is preliminary data.</text>
</comment>
<dbReference type="RefSeq" id="WP_137907559.1">
    <property type="nucleotide sequence ID" value="NZ_BJCF01000013.1"/>
</dbReference>